<dbReference type="Pfam" id="PF00181">
    <property type="entry name" value="Ribosomal_L2_N"/>
    <property type="match status" value="1"/>
</dbReference>
<dbReference type="InterPro" id="IPR002171">
    <property type="entry name" value="Ribosomal_uL2"/>
</dbReference>
<feature type="region of interest" description="Disordered" evidence="8">
    <location>
        <begin position="322"/>
        <end position="385"/>
    </location>
</feature>
<dbReference type="Proteomes" id="UP000053257">
    <property type="component" value="Unassembled WGS sequence"/>
</dbReference>
<dbReference type="Gene3D" id="2.30.30.30">
    <property type="match status" value="1"/>
</dbReference>
<dbReference type="AlphaFoldDB" id="A0A0C3PBW4"/>
<keyword evidence="3" id="KW-0689">Ribosomal protein</keyword>
<evidence type="ECO:0000313" key="12">
    <source>
        <dbReference type="Proteomes" id="UP000053257"/>
    </source>
</evidence>
<dbReference type="PANTHER" id="PTHR13691">
    <property type="entry name" value="RIBOSOMAL PROTEIN L2"/>
    <property type="match status" value="1"/>
</dbReference>
<dbReference type="InterPro" id="IPR022666">
    <property type="entry name" value="Ribosomal_uL2_RNA-bd_dom"/>
</dbReference>
<dbReference type="Gene3D" id="2.40.50.140">
    <property type="entry name" value="Nucleic acid-binding proteins"/>
    <property type="match status" value="1"/>
</dbReference>
<comment type="function">
    <text evidence="6">Component of the mitochondrial ribosome (mitoribosome), a dedicated translation machinery responsible for the synthesis of mitochondrial genome-encoded proteins, including at least some of the essential transmembrane subunits of the mitochondrial respiratory chain. The mitoribosomes are attached to the mitochondrial inner membrane and translation products are cotranslationally integrated into the membrane.</text>
</comment>
<dbReference type="GO" id="GO:0016740">
    <property type="term" value="F:transferase activity"/>
    <property type="evidence" value="ECO:0007669"/>
    <property type="project" value="InterPro"/>
</dbReference>
<comment type="subcellular location">
    <subcellularLocation>
        <location evidence="1">Mitochondrion</location>
    </subcellularLocation>
</comment>
<dbReference type="GO" id="GO:0005762">
    <property type="term" value="C:mitochondrial large ribosomal subunit"/>
    <property type="evidence" value="ECO:0007669"/>
    <property type="project" value="TreeGrafter"/>
</dbReference>
<keyword evidence="5" id="KW-0687">Ribonucleoprotein</keyword>
<dbReference type="GO" id="GO:0003735">
    <property type="term" value="F:structural constituent of ribosome"/>
    <property type="evidence" value="ECO:0007669"/>
    <property type="project" value="InterPro"/>
</dbReference>
<dbReference type="GO" id="GO:0003723">
    <property type="term" value="F:RNA binding"/>
    <property type="evidence" value="ECO:0007669"/>
    <property type="project" value="InterPro"/>
</dbReference>
<feature type="domain" description="Large ribosomal subunit protein uL2 RNA-binding" evidence="10">
    <location>
        <begin position="93"/>
        <end position="172"/>
    </location>
</feature>
<evidence type="ECO:0000256" key="3">
    <source>
        <dbReference type="ARBA" id="ARBA00022980"/>
    </source>
</evidence>
<dbReference type="STRING" id="745531.A0A0C3PBW4"/>
<evidence type="ECO:0000256" key="7">
    <source>
        <dbReference type="ARBA" id="ARBA00069872"/>
    </source>
</evidence>
<dbReference type="FunFam" id="2.40.50.140:FF:000128">
    <property type="entry name" value="50S ribosomal protein L2"/>
    <property type="match status" value="1"/>
</dbReference>
<evidence type="ECO:0000259" key="10">
    <source>
        <dbReference type="SMART" id="SM01383"/>
    </source>
</evidence>
<dbReference type="InterPro" id="IPR012340">
    <property type="entry name" value="NA-bd_OB-fold"/>
</dbReference>
<dbReference type="SMART" id="SM01382">
    <property type="entry name" value="Ribosomal_L2_C"/>
    <property type="match status" value="1"/>
</dbReference>
<dbReference type="EMBL" id="KN840671">
    <property type="protein sequence ID" value="KIP02498.1"/>
    <property type="molecule type" value="Genomic_DNA"/>
</dbReference>
<feature type="compositionally biased region" description="Basic residues" evidence="8">
    <location>
        <begin position="332"/>
        <end position="342"/>
    </location>
</feature>
<dbReference type="OrthoDB" id="268576at2759"/>
<dbReference type="InterPro" id="IPR005880">
    <property type="entry name" value="Ribosomal_uL2_bac/org-type"/>
</dbReference>
<dbReference type="InterPro" id="IPR014722">
    <property type="entry name" value="Rib_uL2_dom2"/>
</dbReference>
<dbReference type="NCBIfam" id="TIGR01171">
    <property type="entry name" value="rplB_bact"/>
    <property type="match status" value="1"/>
</dbReference>
<feature type="compositionally biased region" description="Basic and acidic residues" evidence="8">
    <location>
        <begin position="372"/>
        <end position="385"/>
    </location>
</feature>
<comment type="similarity">
    <text evidence="2">Belongs to the universal ribosomal protein uL2 family.</text>
</comment>
<dbReference type="SUPFAM" id="SSF50104">
    <property type="entry name" value="Translation proteins SH3-like domain"/>
    <property type="match status" value="1"/>
</dbReference>
<evidence type="ECO:0000256" key="8">
    <source>
        <dbReference type="SAM" id="MobiDB-lite"/>
    </source>
</evidence>
<evidence type="ECO:0000313" key="11">
    <source>
        <dbReference type="EMBL" id="KIP02498.1"/>
    </source>
</evidence>
<dbReference type="FunFam" id="2.30.30.30:FF:000001">
    <property type="entry name" value="50S ribosomal protein L2"/>
    <property type="match status" value="1"/>
</dbReference>
<reference evidence="11 12" key="1">
    <citation type="journal article" date="2014" name="PLoS Genet.">
        <title>Analysis of the Phlebiopsis gigantea genome, transcriptome and secretome provides insight into its pioneer colonization strategies of wood.</title>
        <authorList>
            <person name="Hori C."/>
            <person name="Ishida T."/>
            <person name="Igarashi K."/>
            <person name="Samejima M."/>
            <person name="Suzuki H."/>
            <person name="Master E."/>
            <person name="Ferreira P."/>
            <person name="Ruiz-Duenas F.J."/>
            <person name="Held B."/>
            <person name="Canessa P."/>
            <person name="Larrondo L.F."/>
            <person name="Schmoll M."/>
            <person name="Druzhinina I.S."/>
            <person name="Kubicek C.P."/>
            <person name="Gaskell J.A."/>
            <person name="Kersten P."/>
            <person name="St John F."/>
            <person name="Glasner J."/>
            <person name="Sabat G."/>
            <person name="Splinter BonDurant S."/>
            <person name="Syed K."/>
            <person name="Yadav J."/>
            <person name="Mgbeahuruike A.C."/>
            <person name="Kovalchuk A."/>
            <person name="Asiegbu F.O."/>
            <person name="Lackner G."/>
            <person name="Hoffmeister D."/>
            <person name="Rencoret J."/>
            <person name="Gutierrez A."/>
            <person name="Sun H."/>
            <person name="Lindquist E."/>
            <person name="Barry K."/>
            <person name="Riley R."/>
            <person name="Grigoriev I.V."/>
            <person name="Henrissat B."/>
            <person name="Kues U."/>
            <person name="Berka R.M."/>
            <person name="Martinez A.T."/>
            <person name="Covert S.F."/>
            <person name="Blanchette R.A."/>
            <person name="Cullen D."/>
        </authorList>
    </citation>
    <scope>NUCLEOTIDE SEQUENCE [LARGE SCALE GENOMIC DNA]</scope>
    <source>
        <strain evidence="11 12">11061_1 CR5-6</strain>
    </source>
</reference>
<protein>
    <recommendedName>
        <fullName evidence="7">Large ribosomal subunit protein uL2m</fullName>
    </recommendedName>
</protein>
<gene>
    <name evidence="11" type="ORF">PHLGIDRAFT_112012</name>
</gene>
<keyword evidence="4" id="KW-0496">Mitochondrion</keyword>
<dbReference type="PANTHER" id="PTHR13691:SF5">
    <property type="entry name" value="LARGE RIBOSOMAL SUBUNIT PROTEIN UL2M"/>
    <property type="match status" value="1"/>
</dbReference>
<dbReference type="SUPFAM" id="SSF50249">
    <property type="entry name" value="Nucleic acid-binding proteins"/>
    <property type="match status" value="1"/>
</dbReference>
<name>A0A0C3PBW4_PHLG1</name>
<keyword evidence="12" id="KW-1185">Reference proteome</keyword>
<dbReference type="InterPro" id="IPR008991">
    <property type="entry name" value="Translation_prot_SH3-like_sf"/>
</dbReference>
<evidence type="ECO:0000256" key="6">
    <source>
        <dbReference type="ARBA" id="ARBA00037226"/>
    </source>
</evidence>
<accession>A0A0C3PBW4</accession>
<proteinExistence type="inferred from homology"/>
<dbReference type="HOGENOM" id="CLU_036235_3_0_1"/>
<evidence type="ECO:0000256" key="1">
    <source>
        <dbReference type="ARBA" id="ARBA00004173"/>
    </source>
</evidence>
<dbReference type="GO" id="GO:0032543">
    <property type="term" value="P:mitochondrial translation"/>
    <property type="evidence" value="ECO:0007669"/>
    <property type="project" value="TreeGrafter"/>
</dbReference>
<dbReference type="Pfam" id="PF03947">
    <property type="entry name" value="Ribosomal_L2_C"/>
    <property type="match status" value="1"/>
</dbReference>
<dbReference type="InterPro" id="IPR022669">
    <property type="entry name" value="Ribosomal_uL2_C"/>
</dbReference>
<dbReference type="Gene3D" id="4.10.950.10">
    <property type="entry name" value="Ribosomal protein L2, domain 3"/>
    <property type="match status" value="1"/>
</dbReference>
<dbReference type="FunFam" id="4.10.950.10:FF:000001">
    <property type="entry name" value="50S ribosomal protein L2"/>
    <property type="match status" value="1"/>
</dbReference>
<organism evidence="11 12">
    <name type="scientific">Phlebiopsis gigantea (strain 11061_1 CR5-6)</name>
    <name type="common">White-rot fungus</name>
    <name type="synonym">Peniophora gigantea</name>
    <dbReference type="NCBI Taxonomy" id="745531"/>
    <lineage>
        <taxon>Eukaryota</taxon>
        <taxon>Fungi</taxon>
        <taxon>Dikarya</taxon>
        <taxon>Basidiomycota</taxon>
        <taxon>Agaricomycotina</taxon>
        <taxon>Agaricomycetes</taxon>
        <taxon>Polyporales</taxon>
        <taxon>Phanerochaetaceae</taxon>
        <taxon>Phlebiopsis</taxon>
    </lineage>
</organism>
<evidence type="ECO:0000259" key="9">
    <source>
        <dbReference type="SMART" id="SM01382"/>
    </source>
</evidence>
<evidence type="ECO:0000256" key="4">
    <source>
        <dbReference type="ARBA" id="ARBA00023128"/>
    </source>
</evidence>
<dbReference type="InterPro" id="IPR014726">
    <property type="entry name" value="Ribosomal_uL2_dom3"/>
</dbReference>
<sequence length="385" mass="42500">MLSGRCGANLLKTCFASLKAPCLPRLQPFARTFATEVKSSQNLNDAFRQSTTLYKTYKPVTPGLRHLKRPLNPHLYEGRPLRLLTVALRRKGGRNGHGRITIRSRGGGHKRRIRLIDFMRTEPGACDVVRVEYDPGRSAHIALIKNRNPNVKQPWSYILAPEGMRAGHVVESFRLGIPDGYVPGFKDSKSLRGKALESGEGEGGQSSSASLAVGVLRNMTLKLGNVLPLRLIPTGTMVHNIALDPEGRALLVRSAGTSAQVVIHEEGGKYSHIRLQSGEIRKVLQDCVATIGRVSNPLWQNRNLGKAGRSRWLGRRPHVRGMAMNRCDHPHGGGRGKSKGNKAPRSIWGWLCKGKRTRKPGPKGPKNSNKLVVKERPRGVEKRNL</sequence>
<dbReference type="SMART" id="SM01383">
    <property type="entry name" value="Ribosomal_L2"/>
    <property type="match status" value="1"/>
</dbReference>
<evidence type="ECO:0000256" key="5">
    <source>
        <dbReference type="ARBA" id="ARBA00023274"/>
    </source>
</evidence>
<feature type="domain" description="Large ribosomal subunit protein uL2 C-terminal" evidence="9">
    <location>
        <begin position="221"/>
        <end position="351"/>
    </location>
</feature>
<evidence type="ECO:0000256" key="2">
    <source>
        <dbReference type="ARBA" id="ARBA00005636"/>
    </source>
</evidence>